<dbReference type="PATRIC" id="fig|913084.3.peg.4599"/>
<keyword evidence="1" id="KW-1133">Transmembrane helix</keyword>
<evidence type="ECO:0000313" key="2">
    <source>
        <dbReference type="EMBL" id="EHC97260.1"/>
    </source>
</evidence>
<organism evidence="2 3">
    <name type="scientific">Salmonella enterica subsp. enterica serovar Urbana str. R8-2977</name>
    <dbReference type="NCBI Taxonomy" id="913084"/>
    <lineage>
        <taxon>Bacteria</taxon>
        <taxon>Pseudomonadati</taxon>
        <taxon>Pseudomonadota</taxon>
        <taxon>Gammaproteobacteria</taxon>
        <taxon>Enterobacterales</taxon>
        <taxon>Enterobacteriaceae</taxon>
        <taxon>Salmonella</taxon>
    </lineage>
</organism>
<proteinExistence type="predicted"/>
<dbReference type="EMBL" id="AFCW01002281">
    <property type="protein sequence ID" value="EHC97260.1"/>
    <property type="molecule type" value="Genomic_DNA"/>
</dbReference>
<accession>G5S450</accession>
<keyword evidence="1" id="KW-0812">Transmembrane</keyword>
<sequence length="39" mass="4260">MEVPVCVDTVSVSDDALFASEMLIFLAEIFTATAIIFYS</sequence>
<comment type="caution">
    <text evidence="2">The sequence shown here is derived from an EMBL/GenBank/DDBJ whole genome shotgun (WGS) entry which is preliminary data.</text>
</comment>
<keyword evidence="1" id="KW-0472">Membrane</keyword>
<protein>
    <submittedName>
        <fullName evidence="2">Uncharacterized protein</fullName>
    </submittedName>
</protein>
<dbReference type="AlphaFoldDB" id="G5S450"/>
<name>G5S450_SALET</name>
<evidence type="ECO:0000256" key="1">
    <source>
        <dbReference type="SAM" id="Phobius"/>
    </source>
</evidence>
<evidence type="ECO:0000313" key="3">
    <source>
        <dbReference type="Proteomes" id="UP000004776"/>
    </source>
</evidence>
<dbReference type="Proteomes" id="UP000004776">
    <property type="component" value="Unassembled WGS sequence"/>
</dbReference>
<reference evidence="2 3" key="1">
    <citation type="journal article" date="2011" name="BMC Genomics">
        <title>Genome sequencing reveals diversification of virulence factor content and possible host adaptation in distinct subpopulations of Salmonella enterica.</title>
        <authorList>
            <person name="den Bakker H.C."/>
            <person name="Moreno Switt A.I."/>
            <person name="Govoni G."/>
            <person name="Cummings C.A."/>
            <person name="Ranieri M.L."/>
            <person name="Degoricija L."/>
            <person name="Hoelzer K."/>
            <person name="Rodriguez-Rivera L.D."/>
            <person name="Brown S."/>
            <person name="Bolchacova E."/>
            <person name="Furtado M.R."/>
            <person name="Wiedmann M."/>
        </authorList>
    </citation>
    <scope>NUCLEOTIDE SEQUENCE [LARGE SCALE GENOMIC DNA]</scope>
    <source>
        <strain evidence="2 3">R8-2977</strain>
    </source>
</reference>
<feature type="transmembrane region" description="Helical" evidence="1">
    <location>
        <begin position="17"/>
        <end position="38"/>
    </location>
</feature>
<gene>
    <name evidence="2" type="ORF">LTSEURB_6206</name>
</gene>